<dbReference type="SUPFAM" id="SSF47413">
    <property type="entry name" value="lambda repressor-like DNA-binding domains"/>
    <property type="match status" value="1"/>
</dbReference>
<organism evidence="2 3">
    <name type="scientific">Lentilactobacillus kefiri</name>
    <name type="common">Lactobacillus kefiri</name>
    <dbReference type="NCBI Taxonomy" id="33962"/>
    <lineage>
        <taxon>Bacteria</taxon>
        <taxon>Bacillati</taxon>
        <taxon>Bacillota</taxon>
        <taxon>Bacilli</taxon>
        <taxon>Lactobacillales</taxon>
        <taxon>Lactobacillaceae</taxon>
        <taxon>Lentilactobacillus</taxon>
    </lineage>
</organism>
<evidence type="ECO:0000256" key="1">
    <source>
        <dbReference type="ARBA" id="ARBA00023125"/>
    </source>
</evidence>
<sequence>MVDDHFAQQLKARRKNSSLTQQQLADKLNVSRKTISGWETGRNRPDIDILRQMAKIYHISLDQLVSDADKVDQSQNSGIIRFTRNSLVVMLAIIIAERVTQYSTRAGFLLADILIFWILGLRILASRKGIRRIHSLRSGLFLGAYIIFVIVAIVSAYVYVFNMGFGLQYGIGFSGYLGLLNLFLIFRHKFELK</sequence>
<dbReference type="Pfam" id="PF01381">
    <property type="entry name" value="HTH_3"/>
    <property type="match status" value="1"/>
</dbReference>
<name>A0A511DWG6_LENKE</name>
<dbReference type="GeneID" id="71567109"/>
<dbReference type="OrthoDB" id="9805856at2"/>
<gene>
    <name evidence="2" type="ORF">LKE01_20060</name>
</gene>
<keyword evidence="3" id="KW-1185">Reference proteome</keyword>
<evidence type="ECO:0000313" key="3">
    <source>
        <dbReference type="Proteomes" id="UP000321893"/>
    </source>
</evidence>
<dbReference type="SMART" id="SM00530">
    <property type="entry name" value="HTH_XRE"/>
    <property type="match status" value="1"/>
</dbReference>
<dbReference type="AlphaFoldDB" id="A0A511DWG6"/>
<proteinExistence type="predicted"/>
<accession>A0A511DWG6</accession>
<reference evidence="2" key="1">
    <citation type="submission" date="2019-07" db="EMBL/GenBank/DDBJ databases">
        <title>Whole genome shotgun sequence of Lactobacillus kefiri NBRC 15888.</title>
        <authorList>
            <person name="Hosoyama A."/>
            <person name="Uohara A."/>
            <person name="Ohji S."/>
            <person name="Ichikawa N."/>
        </authorList>
    </citation>
    <scope>NUCLEOTIDE SEQUENCE [LARGE SCALE GENOMIC DNA]</scope>
    <source>
        <strain evidence="2">NBRC 15888</strain>
    </source>
</reference>
<dbReference type="InterPro" id="IPR001387">
    <property type="entry name" value="Cro/C1-type_HTH"/>
</dbReference>
<dbReference type="STRING" id="1423764.FC95_GL001438"/>
<dbReference type="RefSeq" id="WP_056982225.1">
    <property type="nucleotide sequence ID" value="NZ_BJVK01000037.1"/>
</dbReference>
<dbReference type="GO" id="GO:0003677">
    <property type="term" value="F:DNA binding"/>
    <property type="evidence" value="ECO:0007669"/>
    <property type="project" value="UniProtKB-KW"/>
</dbReference>
<dbReference type="Gene3D" id="1.10.260.40">
    <property type="entry name" value="lambda repressor-like DNA-binding domains"/>
    <property type="match status" value="1"/>
</dbReference>
<dbReference type="InterPro" id="IPR010982">
    <property type="entry name" value="Lambda_DNA-bd_dom_sf"/>
</dbReference>
<keyword evidence="1" id="KW-0238">DNA-binding</keyword>
<protein>
    <submittedName>
        <fullName evidence="2">Transcriptional regulator</fullName>
    </submittedName>
</protein>
<dbReference type="Proteomes" id="UP000321893">
    <property type="component" value="Unassembled WGS sequence"/>
</dbReference>
<dbReference type="PANTHER" id="PTHR46558">
    <property type="entry name" value="TRACRIPTIONAL REGULATORY PROTEIN-RELATED-RELATED"/>
    <property type="match status" value="1"/>
</dbReference>
<dbReference type="PANTHER" id="PTHR46558:SF4">
    <property type="entry name" value="DNA-BIDING PHAGE PROTEIN"/>
    <property type="match status" value="1"/>
</dbReference>
<dbReference type="PROSITE" id="PS50943">
    <property type="entry name" value="HTH_CROC1"/>
    <property type="match status" value="1"/>
</dbReference>
<evidence type="ECO:0000313" key="2">
    <source>
        <dbReference type="EMBL" id="GEL29186.1"/>
    </source>
</evidence>
<comment type="caution">
    <text evidence="2">The sequence shown here is derived from an EMBL/GenBank/DDBJ whole genome shotgun (WGS) entry which is preliminary data.</text>
</comment>
<dbReference type="CDD" id="cd00093">
    <property type="entry name" value="HTH_XRE"/>
    <property type="match status" value="1"/>
</dbReference>
<dbReference type="EMBL" id="BJVK01000037">
    <property type="protein sequence ID" value="GEL29186.1"/>
    <property type="molecule type" value="Genomic_DNA"/>
</dbReference>